<dbReference type="EMBL" id="CADCWG010000149">
    <property type="protein sequence ID" value="CAA9557815.1"/>
    <property type="molecule type" value="Genomic_DNA"/>
</dbReference>
<dbReference type="Gene3D" id="1.20.120.450">
    <property type="entry name" value="dinb family like domain"/>
    <property type="match status" value="1"/>
</dbReference>
<name>A0A6J4UQE9_9BACT</name>
<dbReference type="SUPFAM" id="SSF109854">
    <property type="entry name" value="DinB/YfiT-like putative metalloenzymes"/>
    <property type="match status" value="1"/>
</dbReference>
<dbReference type="InterPro" id="IPR034660">
    <property type="entry name" value="DinB/YfiT-like"/>
</dbReference>
<dbReference type="Pfam" id="PF12867">
    <property type="entry name" value="DinB_2"/>
    <property type="match status" value="1"/>
</dbReference>
<accession>A0A6J4UQE9</accession>
<gene>
    <name evidence="2" type="ORF">AVDCRST_MAG49-2248</name>
</gene>
<organism evidence="2">
    <name type="scientific">uncultured Thermomicrobiales bacterium</name>
    <dbReference type="NCBI Taxonomy" id="1645740"/>
    <lineage>
        <taxon>Bacteria</taxon>
        <taxon>Pseudomonadati</taxon>
        <taxon>Thermomicrobiota</taxon>
        <taxon>Thermomicrobia</taxon>
        <taxon>Thermomicrobiales</taxon>
        <taxon>environmental samples</taxon>
    </lineage>
</organism>
<feature type="domain" description="DinB-like" evidence="1">
    <location>
        <begin position="28"/>
        <end position="130"/>
    </location>
</feature>
<dbReference type="InterPro" id="IPR024775">
    <property type="entry name" value="DinB-like"/>
</dbReference>
<reference evidence="2" key="1">
    <citation type="submission" date="2020-02" db="EMBL/GenBank/DDBJ databases">
        <authorList>
            <person name="Meier V. D."/>
        </authorList>
    </citation>
    <scope>NUCLEOTIDE SEQUENCE</scope>
    <source>
        <strain evidence="2">AVDCRST_MAG49</strain>
    </source>
</reference>
<evidence type="ECO:0000313" key="2">
    <source>
        <dbReference type="EMBL" id="CAA9557815.1"/>
    </source>
</evidence>
<sequence length="164" mass="18044">MEPPSPVPSTPLRPEERDAVAETLAMISSSWEALLDAFDGIPDDRIAEPGVTGHWSAKDLLGHIAYWDDVTATRAHRQAAGEPDGEPDWRAVNDAVAAANAARPLPEIRDAFFSSHARMLAVLETLPPLDPRRQAVCQFVRDDTCGHYDEHAAELRAWRARMGV</sequence>
<proteinExistence type="predicted"/>
<dbReference type="AlphaFoldDB" id="A0A6J4UQE9"/>
<protein>
    <recommendedName>
        <fullName evidence="1">DinB-like domain-containing protein</fullName>
    </recommendedName>
</protein>
<evidence type="ECO:0000259" key="1">
    <source>
        <dbReference type="Pfam" id="PF12867"/>
    </source>
</evidence>